<dbReference type="PANTHER" id="PTHR30417:SF1">
    <property type="entry name" value="N-ACETYLMURAMOYL-L-ALANINE AMIDASE AMID"/>
    <property type="match status" value="1"/>
</dbReference>
<dbReference type="InterPro" id="IPR002502">
    <property type="entry name" value="Amidase_domain"/>
</dbReference>
<keyword evidence="4" id="KW-0961">Cell wall biogenesis/degradation</keyword>
<evidence type="ECO:0000256" key="4">
    <source>
        <dbReference type="ARBA" id="ARBA00023316"/>
    </source>
</evidence>
<dbReference type="CDD" id="cd06583">
    <property type="entry name" value="PGRP"/>
    <property type="match status" value="1"/>
</dbReference>
<dbReference type="GO" id="GO:0071555">
    <property type="term" value="P:cell wall organization"/>
    <property type="evidence" value="ECO:0007669"/>
    <property type="project" value="UniProtKB-KW"/>
</dbReference>
<dbReference type="InterPro" id="IPR036505">
    <property type="entry name" value="Amidase/PGRP_sf"/>
</dbReference>
<dbReference type="AlphaFoldDB" id="A0A9D0ZY55"/>
<evidence type="ECO:0000313" key="8">
    <source>
        <dbReference type="Proteomes" id="UP000886886"/>
    </source>
</evidence>
<feature type="domain" description="N-acetylmuramoyl-L-alanine amidase" evidence="6">
    <location>
        <begin position="77"/>
        <end position="221"/>
    </location>
</feature>
<dbReference type="InterPro" id="IPR051206">
    <property type="entry name" value="NAMLAA_amidase_2"/>
</dbReference>
<accession>A0A9D0ZY55</accession>
<dbReference type="Pfam" id="PF01510">
    <property type="entry name" value="Amidase_2"/>
    <property type="match status" value="1"/>
</dbReference>
<reference evidence="7" key="2">
    <citation type="journal article" date="2021" name="PeerJ">
        <title>Extensive microbial diversity within the chicken gut microbiome revealed by metagenomics and culture.</title>
        <authorList>
            <person name="Gilroy R."/>
            <person name="Ravi A."/>
            <person name="Getino M."/>
            <person name="Pursley I."/>
            <person name="Horton D.L."/>
            <person name="Alikhan N.F."/>
            <person name="Baker D."/>
            <person name="Gharbi K."/>
            <person name="Hall N."/>
            <person name="Watson M."/>
            <person name="Adriaenssens E.M."/>
            <person name="Foster-Nyarko E."/>
            <person name="Jarju S."/>
            <person name="Secka A."/>
            <person name="Antonio M."/>
            <person name="Oren A."/>
            <person name="Chaudhuri R.R."/>
            <person name="La Ragione R."/>
            <person name="Hildebrand F."/>
            <person name="Pallen M.J."/>
        </authorList>
    </citation>
    <scope>NUCLEOTIDE SEQUENCE</scope>
    <source>
        <strain evidence="7">ChiSjej3B21-11622</strain>
    </source>
</reference>
<keyword evidence="5" id="KW-0812">Transmembrane</keyword>
<evidence type="ECO:0000256" key="1">
    <source>
        <dbReference type="ARBA" id="ARBA00001561"/>
    </source>
</evidence>
<proteinExistence type="predicted"/>
<dbReference type="SMART" id="SM00644">
    <property type="entry name" value="Ami_2"/>
    <property type="match status" value="1"/>
</dbReference>
<dbReference type="PANTHER" id="PTHR30417">
    <property type="entry name" value="N-ACETYLMURAMOYL-L-ALANINE AMIDASE AMID"/>
    <property type="match status" value="1"/>
</dbReference>
<evidence type="ECO:0000259" key="6">
    <source>
        <dbReference type="SMART" id="SM00644"/>
    </source>
</evidence>
<evidence type="ECO:0000256" key="3">
    <source>
        <dbReference type="ARBA" id="ARBA00022801"/>
    </source>
</evidence>
<reference evidence="7" key="1">
    <citation type="submission" date="2020-10" db="EMBL/GenBank/DDBJ databases">
        <authorList>
            <person name="Gilroy R."/>
        </authorList>
    </citation>
    <scope>NUCLEOTIDE SEQUENCE</scope>
    <source>
        <strain evidence="7">ChiSjej3B21-11622</strain>
    </source>
</reference>
<dbReference type="SUPFAM" id="SSF55846">
    <property type="entry name" value="N-acetylmuramoyl-L-alanine amidase-like"/>
    <property type="match status" value="1"/>
</dbReference>
<evidence type="ECO:0000256" key="2">
    <source>
        <dbReference type="ARBA" id="ARBA00011901"/>
    </source>
</evidence>
<gene>
    <name evidence="7" type="ORF">IAB26_14385</name>
</gene>
<protein>
    <recommendedName>
        <fullName evidence="2">N-acetylmuramoyl-L-alanine amidase</fullName>
        <ecNumber evidence="2">3.5.1.28</ecNumber>
    </recommendedName>
</protein>
<dbReference type="GO" id="GO:0008745">
    <property type="term" value="F:N-acetylmuramoyl-L-alanine amidase activity"/>
    <property type="evidence" value="ECO:0007669"/>
    <property type="project" value="UniProtKB-EC"/>
</dbReference>
<keyword evidence="3" id="KW-0378">Hydrolase</keyword>
<dbReference type="Proteomes" id="UP000886886">
    <property type="component" value="Unassembled WGS sequence"/>
</dbReference>
<organism evidence="7 8">
    <name type="scientific">Candidatus Limivivens merdigallinarum</name>
    <dbReference type="NCBI Taxonomy" id="2840859"/>
    <lineage>
        <taxon>Bacteria</taxon>
        <taxon>Bacillati</taxon>
        <taxon>Bacillota</taxon>
        <taxon>Clostridia</taxon>
        <taxon>Lachnospirales</taxon>
        <taxon>Lachnospiraceae</taxon>
        <taxon>Lachnospiraceae incertae sedis</taxon>
        <taxon>Candidatus Limivivens</taxon>
    </lineage>
</organism>
<keyword evidence="5" id="KW-0472">Membrane</keyword>
<dbReference type="EC" id="3.5.1.28" evidence="2"/>
<dbReference type="GO" id="GO:0009254">
    <property type="term" value="P:peptidoglycan turnover"/>
    <property type="evidence" value="ECO:0007669"/>
    <property type="project" value="TreeGrafter"/>
</dbReference>
<comment type="catalytic activity">
    <reaction evidence="1">
        <text>Hydrolyzes the link between N-acetylmuramoyl residues and L-amino acid residues in certain cell-wall glycopeptides.</text>
        <dbReference type="EC" id="3.5.1.28"/>
    </reaction>
</comment>
<keyword evidence="5" id="KW-1133">Transmembrane helix</keyword>
<dbReference type="EMBL" id="DVFT01000210">
    <property type="protein sequence ID" value="HIQ97733.1"/>
    <property type="molecule type" value="Genomic_DNA"/>
</dbReference>
<evidence type="ECO:0000313" key="7">
    <source>
        <dbReference type="EMBL" id="HIQ97733.1"/>
    </source>
</evidence>
<sequence>MDRTDERERRKRRRRIQNAAIWGIAILVMAAGIWLILSLMPKEEMEVSVTIPETETETEQDVPSPDIDIQLLTINDYSRPGEQVDAVEKIVIHYLANPMTTAQQNHDYFESLKDLQDVSMSANFIVGLDGEIVECVPPGEIAYASNSMNHLSISIENCHPDTTGKFTEATYDSCVELTAYLVDHYGLGREDIIRHYDVTGKECPLYFVEHEDAWEQFKDDVMNYIEECKEG</sequence>
<comment type="caution">
    <text evidence="7">The sequence shown here is derived from an EMBL/GenBank/DDBJ whole genome shotgun (WGS) entry which is preliminary data.</text>
</comment>
<name>A0A9D0ZY55_9FIRM</name>
<dbReference type="Gene3D" id="3.40.80.10">
    <property type="entry name" value="Peptidoglycan recognition protein-like"/>
    <property type="match status" value="1"/>
</dbReference>
<dbReference type="GO" id="GO:0009253">
    <property type="term" value="P:peptidoglycan catabolic process"/>
    <property type="evidence" value="ECO:0007669"/>
    <property type="project" value="InterPro"/>
</dbReference>
<feature type="transmembrane region" description="Helical" evidence="5">
    <location>
        <begin position="20"/>
        <end position="40"/>
    </location>
</feature>
<evidence type="ECO:0000256" key="5">
    <source>
        <dbReference type="SAM" id="Phobius"/>
    </source>
</evidence>